<name>A0A3M7SPD7_BRAPC</name>
<dbReference type="Proteomes" id="UP000276133">
    <property type="component" value="Unassembled WGS sequence"/>
</dbReference>
<gene>
    <name evidence="1" type="ORF">BpHYR1_002006</name>
</gene>
<evidence type="ECO:0000313" key="2">
    <source>
        <dbReference type="Proteomes" id="UP000276133"/>
    </source>
</evidence>
<keyword evidence="2" id="KW-1185">Reference proteome</keyword>
<comment type="caution">
    <text evidence="1">The sequence shown here is derived from an EMBL/GenBank/DDBJ whole genome shotgun (WGS) entry which is preliminary data.</text>
</comment>
<accession>A0A3M7SPD7</accession>
<protein>
    <submittedName>
        <fullName evidence="1">Uncharacterized protein</fullName>
    </submittedName>
</protein>
<proteinExistence type="predicted"/>
<dbReference type="AlphaFoldDB" id="A0A3M7SPD7"/>
<dbReference type="EMBL" id="REGN01001021">
    <property type="protein sequence ID" value="RNA37599.1"/>
    <property type="molecule type" value="Genomic_DNA"/>
</dbReference>
<evidence type="ECO:0000313" key="1">
    <source>
        <dbReference type="EMBL" id="RNA37599.1"/>
    </source>
</evidence>
<organism evidence="1 2">
    <name type="scientific">Brachionus plicatilis</name>
    <name type="common">Marine rotifer</name>
    <name type="synonym">Brachionus muelleri</name>
    <dbReference type="NCBI Taxonomy" id="10195"/>
    <lineage>
        <taxon>Eukaryota</taxon>
        <taxon>Metazoa</taxon>
        <taxon>Spiralia</taxon>
        <taxon>Gnathifera</taxon>
        <taxon>Rotifera</taxon>
        <taxon>Eurotatoria</taxon>
        <taxon>Monogononta</taxon>
        <taxon>Pseudotrocha</taxon>
        <taxon>Ploima</taxon>
        <taxon>Brachionidae</taxon>
        <taxon>Brachionus</taxon>
    </lineage>
</organism>
<sequence length="161" mass="18531">MEIESLKSDFPLVNIEKLGNESILLDINWEDFEPNTYGLRAQTFELIVNDKPLYTGQSRQFKQTLSMEACNRLLNESNSVHIRLKSTLNKNIYLAQPVTIPFKCSSTKQSNKRFSGNPVIYIHNIWCVNKYRSSNGEQSFSSSTLSINSSLQKQIKKIYEN</sequence>
<reference evidence="1 2" key="1">
    <citation type="journal article" date="2018" name="Sci. Rep.">
        <title>Genomic signatures of local adaptation to the degree of environmental predictability in rotifers.</title>
        <authorList>
            <person name="Franch-Gras L."/>
            <person name="Hahn C."/>
            <person name="Garcia-Roger E.M."/>
            <person name="Carmona M.J."/>
            <person name="Serra M."/>
            <person name="Gomez A."/>
        </authorList>
    </citation>
    <scope>NUCLEOTIDE SEQUENCE [LARGE SCALE GENOMIC DNA]</scope>
    <source>
        <strain evidence="1">HYR1</strain>
    </source>
</reference>